<comment type="caution">
    <text evidence="7">The sequence shown here is derived from an EMBL/GenBank/DDBJ whole genome shotgun (WGS) entry which is preliminary data.</text>
</comment>
<protein>
    <submittedName>
        <fullName evidence="7">Threonine efflux protein</fullName>
    </submittedName>
</protein>
<evidence type="ECO:0000256" key="4">
    <source>
        <dbReference type="ARBA" id="ARBA00022989"/>
    </source>
</evidence>
<evidence type="ECO:0000256" key="3">
    <source>
        <dbReference type="ARBA" id="ARBA00022692"/>
    </source>
</evidence>
<keyword evidence="5 6" id="KW-0472">Membrane</keyword>
<reference evidence="7 8" key="1">
    <citation type="submission" date="2016-01" db="EMBL/GenBank/DDBJ databases">
        <authorList>
            <person name="Brown R."/>
        </authorList>
    </citation>
    <scope>NUCLEOTIDE SEQUENCE [LARGE SCALE GENOMIC DNA]</scope>
    <source>
        <strain evidence="7">Sporomusa sphaeroides DSM 2875</strain>
    </source>
</reference>
<feature type="transmembrane region" description="Helical" evidence="6">
    <location>
        <begin position="73"/>
        <end position="94"/>
    </location>
</feature>
<comment type="subcellular location">
    <subcellularLocation>
        <location evidence="1">Cell membrane</location>
        <topology evidence="1">Multi-pass membrane protein</topology>
    </subcellularLocation>
</comment>
<evidence type="ECO:0000256" key="2">
    <source>
        <dbReference type="ARBA" id="ARBA00022475"/>
    </source>
</evidence>
<dbReference type="Proteomes" id="UP000245702">
    <property type="component" value="Unassembled WGS sequence"/>
</dbReference>
<evidence type="ECO:0000256" key="1">
    <source>
        <dbReference type="ARBA" id="ARBA00004651"/>
    </source>
</evidence>
<feature type="transmembrane region" description="Helical" evidence="6">
    <location>
        <begin position="42"/>
        <end position="67"/>
    </location>
</feature>
<dbReference type="Pfam" id="PF01810">
    <property type="entry name" value="LysE"/>
    <property type="match status" value="1"/>
</dbReference>
<dbReference type="EMBL" id="FCOW01000039">
    <property type="protein sequence ID" value="CVK21587.1"/>
    <property type="molecule type" value="Genomic_DNA"/>
</dbReference>
<evidence type="ECO:0000313" key="7">
    <source>
        <dbReference type="EMBL" id="CVK21587.1"/>
    </source>
</evidence>
<keyword evidence="8" id="KW-1185">Reference proteome</keyword>
<proteinExistence type="predicted"/>
<feature type="transmembrane region" description="Helical" evidence="6">
    <location>
        <begin position="6"/>
        <end position="30"/>
    </location>
</feature>
<dbReference type="PANTHER" id="PTHR30086">
    <property type="entry name" value="ARGININE EXPORTER PROTEIN ARGO"/>
    <property type="match status" value="1"/>
</dbReference>
<organism evidence="7 8">
    <name type="scientific">Sporomusa sphaeroides DSM 2875</name>
    <dbReference type="NCBI Taxonomy" id="1337886"/>
    <lineage>
        <taxon>Bacteria</taxon>
        <taxon>Bacillati</taxon>
        <taxon>Bacillota</taxon>
        <taxon>Negativicutes</taxon>
        <taxon>Selenomonadales</taxon>
        <taxon>Sporomusaceae</taxon>
        <taxon>Sporomusa</taxon>
    </lineage>
</organism>
<evidence type="ECO:0000256" key="5">
    <source>
        <dbReference type="ARBA" id="ARBA00023136"/>
    </source>
</evidence>
<dbReference type="InterPro" id="IPR001123">
    <property type="entry name" value="LeuE-type"/>
</dbReference>
<keyword evidence="4 6" id="KW-1133">Transmembrane helix</keyword>
<keyword evidence="3 6" id="KW-0812">Transmembrane</keyword>
<sequence length="220" mass="24016">MPFSFAELYAYIGIVALLVVIPGPNTVLVMQSVGISGQRAGLFNVFGIVTAVYLNALLSGLGLTLIIMQSAEIYNLIKMLGAAYIAYLGVTSLVNAYKLHRQKESTCTNNSSSQAPDVVMRESGFTFYSKGVLTGVLNPKSALFFLAFFPQFIHPGGNIVIQSLILTILYSLVSVTWYGLLVIFMGKLRHFLVRSETQKWLKAITGTILVGLGIRIALQR</sequence>
<feature type="transmembrane region" description="Helical" evidence="6">
    <location>
        <begin position="159"/>
        <end position="188"/>
    </location>
</feature>
<feature type="transmembrane region" description="Helical" evidence="6">
    <location>
        <begin position="131"/>
        <end position="153"/>
    </location>
</feature>
<dbReference type="PIRSF" id="PIRSF006324">
    <property type="entry name" value="LeuE"/>
    <property type="match status" value="1"/>
</dbReference>
<keyword evidence="2" id="KW-1003">Cell membrane</keyword>
<evidence type="ECO:0000313" key="8">
    <source>
        <dbReference type="Proteomes" id="UP000245702"/>
    </source>
</evidence>
<name>A0ABM9W8W9_9FIRM</name>
<dbReference type="PANTHER" id="PTHR30086:SF20">
    <property type="entry name" value="ARGININE EXPORTER PROTEIN ARGO-RELATED"/>
    <property type="match status" value="1"/>
</dbReference>
<accession>A0ABM9W8W9</accession>
<evidence type="ECO:0000256" key="6">
    <source>
        <dbReference type="SAM" id="Phobius"/>
    </source>
</evidence>
<dbReference type="RefSeq" id="WP_075757084.1">
    <property type="nucleotide sequence ID" value="NZ_CP146991.1"/>
</dbReference>
<gene>
    <name evidence="7" type="primary">rhtC</name>
    <name evidence="7" type="ORF">SSPH_04279</name>
</gene>